<evidence type="ECO:0000313" key="4">
    <source>
        <dbReference type="EMBL" id="EKE80628.1"/>
    </source>
</evidence>
<dbReference type="Gene3D" id="1.10.357.10">
    <property type="entry name" value="Tetracycline Repressor, domain 2"/>
    <property type="match status" value="1"/>
</dbReference>
<dbReference type="GO" id="GO:0000976">
    <property type="term" value="F:transcription cis-regulatory region binding"/>
    <property type="evidence" value="ECO:0007669"/>
    <property type="project" value="TreeGrafter"/>
</dbReference>
<dbReference type="InterPro" id="IPR009057">
    <property type="entry name" value="Homeodomain-like_sf"/>
</dbReference>
<dbReference type="PANTHER" id="PTHR30055:SF226">
    <property type="entry name" value="HTH-TYPE TRANSCRIPTIONAL REGULATOR PKSA"/>
    <property type="match status" value="1"/>
</dbReference>
<reference evidence="4 5" key="1">
    <citation type="journal article" date="2012" name="J. Bacteriol.">
        <title>Genome Sequence of Idiomarina xiamenensis Type Strain 10-D-4.</title>
        <authorList>
            <person name="Lai Q."/>
            <person name="Wang L."/>
            <person name="Wang W."/>
            <person name="Shao Z."/>
        </authorList>
    </citation>
    <scope>NUCLEOTIDE SEQUENCE [LARGE SCALE GENOMIC DNA]</scope>
    <source>
        <strain evidence="4 5">10-D-4</strain>
    </source>
</reference>
<sequence>MRDRKAATREHLLICAQQLVASAGFSGLQMQQLANHAGVATGTLYRYFPAKEQLAAEVFKRATRIEVAQVAQALTVSAAAPAQIAHALNVFAQRALRAPTLAWALIAEPVEAAVDQQRLQFRQQYAELFATSIQRGIDNQQLPAQNAQLSSTAIVGAIAEALIGPLAQVSRHTEANTPQPSTTVVDDIVQFCLRGLLAAPYSTATTHRLIQENADD</sequence>
<evidence type="ECO:0000259" key="3">
    <source>
        <dbReference type="PROSITE" id="PS50977"/>
    </source>
</evidence>
<dbReference type="InterPro" id="IPR050109">
    <property type="entry name" value="HTH-type_TetR-like_transc_reg"/>
</dbReference>
<evidence type="ECO:0000256" key="1">
    <source>
        <dbReference type="ARBA" id="ARBA00023125"/>
    </source>
</evidence>
<dbReference type="AlphaFoldDB" id="K2JZ10"/>
<keyword evidence="5" id="KW-1185">Reference proteome</keyword>
<gene>
    <name evidence="4" type="ORF">A10D4_11736</name>
</gene>
<dbReference type="SUPFAM" id="SSF48498">
    <property type="entry name" value="Tetracyclin repressor-like, C-terminal domain"/>
    <property type="match status" value="1"/>
</dbReference>
<dbReference type="PRINTS" id="PR00455">
    <property type="entry name" value="HTHTETR"/>
</dbReference>
<feature type="domain" description="HTH tetR-type" evidence="3">
    <location>
        <begin position="6"/>
        <end position="66"/>
    </location>
</feature>
<dbReference type="RefSeq" id="WP_008489731.1">
    <property type="nucleotide sequence ID" value="NZ_AMRG01000017.1"/>
</dbReference>
<proteinExistence type="predicted"/>
<dbReference type="eggNOG" id="COG1309">
    <property type="taxonomic scope" value="Bacteria"/>
</dbReference>
<dbReference type="Pfam" id="PF00440">
    <property type="entry name" value="TetR_N"/>
    <property type="match status" value="1"/>
</dbReference>
<comment type="caution">
    <text evidence="4">The sequence shown here is derived from an EMBL/GenBank/DDBJ whole genome shotgun (WGS) entry which is preliminary data.</text>
</comment>
<dbReference type="PANTHER" id="PTHR30055">
    <property type="entry name" value="HTH-TYPE TRANSCRIPTIONAL REGULATOR RUTR"/>
    <property type="match status" value="1"/>
</dbReference>
<dbReference type="GO" id="GO:0003700">
    <property type="term" value="F:DNA-binding transcription factor activity"/>
    <property type="evidence" value="ECO:0007669"/>
    <property type="project" value="TreeGrafter"/>
</dbReference>
<evidence type="ECO:0000256" key="2">
    <source>
        <dbReference type="PROSITE-ProRule" id="PRU00335"/>
    </source>
</evidence>
<evidence type="ECO:0000313" key="5">
    <source>
        <dbReference type="Proteomes" id="UP000014115"/>
    </source>
</evidence>
<dbReference type="Proteomes" id="UP000014115">
    <property type="component" value="Unassembled WGS sequence"/>
</dbReference>
<dbReference type="InterPro" id="IPR001647">
    <property type="entry name" value="HTH_TetR"/>
</dbReference>
<dbReference type="PROSITE" id="PS50977">
    <property type="entry name" value="HTH_TETR_2"/>
    <property type="match status" value="1"/>
</dbReference>
<dbReference type="InterPro" id="IPR036271">
    <property type="entry name" value="Tet_transcr_reg_TetR-rel_C_sf"/>
</dbReference>
<accession>K2JZ10</accession>
<protein>
    <submittedName>
        <fullName evidence="4">TetR family transcriptional regulator</fullName>
    </submittedName>
</protein>
<dbReference type="EMBL" id="AMRG01000017">
    <property type="protein sequence ID" value="EKE80628.1"/>
    <property type="molecule type" value="Genomic_DNA"/>
</dbReference>
<dbReference type="STRING" id="740709.A10D4_11736"/>
<feature type="DNA-binding region" description="H-T-H motif" evidence="2">
    <location>
        <begin position="29"/>
        <end position="48"/>
    </location>
</feature>
<dbReference type="SUPFAM" id="SSF46689">
    <property type="entry name" value="Homeodomain-like"/>
    <property type="match status" value="1"/>
</dbReference>
<keyword evidence="1 2" id="KW-0238">DNA-binding</keyword>
<organism evidence="4 5">
    <name type="scientific">Idiomarina xiamenensis 10-D-4</name>
    <dbReference type="NCBI Taxonomy" id="740709"/>
    <lineage>
        <taxon>Bacteria</taxon>
        <taxon>Pseudomonadati</taxon>
        <taxon>Pseudomonadota</taxon>
        <taxon>Gammaproteobacteria</taxon>
        <taxon>Alteromonadales</taxon>
        <taxon>Idiomarinaceae</taxon>
        <taxon>Idiomarina</taxon>
    </lineage>
</organism>
<name>K2JZ10_9GAMM</name>
<dbReference type="PATRIC" id="fig|740709.3.peg.2371"/>